<keyword evidence="3" id="KW-0812">Transmembrane</keyword>
<feature type="compositionally biased region" description="Basic and acidic residues" evidence="2">
    <location>
        <begin position="180"/>
        <end position="205"/>
    </location>
</feature>
<feature type="region of interest" description="Disordered" evidence="2">
    <location>
        <begin position="1"/>
        <end position="26"/>
    </location>
</feature>
<keyword evidence="1" id="KW-0862">Zinc</keyword>
<dbReference type="SMART" id="SM00184">
    <property type="entry name" value="RING"/>
    <property type="match status" value="1"/>
</dbReference>
<dbReference type="GO" id="GO:0005737">
    <property type="term" value="C:cytoplasm"/>
    <property type="evidence" value="ECO:0007669"/>
    <property type="project" value="TreeGrafter"/>
</dbReference>
<dbReference type="GO" id="GO:0006511">
    <property type="term" value="P:ubiquitin-dependent protein catabolic process"/>
    <property type="evidence" value="ECO:0007669"/>
    <property type="project" value="TreeGrafter"/>
</dbReference>
<feature type="domain" description="RING-type" evidence="4">
    <location>
        <begin position="256"/>
        <end position="298"/>
    </location>
</feature>
<gene>
    <name evidence="5" type="ORF">GQ43DRAFT_483568</name>
</gene>
<dbReference type="PANTHER" id="PTHR22765:SF434">
    <property type="entry name" value="GB|AAD18119.1-RELATED"/>
    <property type="match status" value="1"/>
</dbReference>
<proteinExistence type="predicted"/>
<evidence type="ECO:0000256" key="1">
    <source>
        <dbReference type="PROSITE-ProRule" id="PRU00175"/>
    </source>
</evidence>
<evidence type="ECO:0000313" key="5">
    <source>
        <dbReference type="EMBL" id="KAF2198119.1"/>
    </source>
</evidence>
<dbReference type="InterPro" id="IPR013083">
    <property type="entry name" value="Znf_RING/FYVE/PHD"/>
</dbReference>
<evidence type="ECO:0000256" key="3">
    <source>
        <dbReference type="SAM" id="Phobius"/>
    </source>
</evidence>
<dbReference type="GO" id="GO:0061630">
    <property type="term" value="F:ubiquitin protein ligase activity"/>
    <property type="evidence" value="ECO:0007669"/>
    <property type="project" value="TreeGrafter"/>
</dbReference>
<keyword evidence="3" id="KW-1133">Transmembrane helix</keyword>
<evidence type="ECO:0000313" key="6">
    <source>
        <dbReference type="Proteomes" id="UP000799536"/>
    </source>
</evidence>
<dbReference type="PROSITE" id="PS50089">
    <property type="entry name" value="ZF_RING_2"/>
    <property type="match status" value="1"/>
</dbReference>
<dbReference type="AlphaFoldDB" id="A0A9P4JH07"/>
<protein>
    <recommendedName>
        <fullName evidence="4">RING-type domain-containing protein</fullName>
    </recommendedName>
</protein>
<dbReference type="PANTHER" id="PTHR22765">
    <property type="entry name" value="RING FINGER AND PROTEASE ASSOCIATED DOMAIN-CONTAINING"/>
    <property type="match status" value="1"/>
</dbReference>
<dbReference type="FunFam" id="3.30.40.10:FF:000539">
    <property type="entry name" value="Ring finger domain protein"/>
    <property type="match status" value="1"/>
</dbReference>
<feature type="region of interest" description="Disordered" evidence="2">
    <location>
        <begin position="364"/>
        <end position="445"/>
    </location>
</feature>
<accession>A0A9P4JH07</accession>
<dbReference type="SUPFAM" id="SSF57850">
    <property type="entry name" value="RING/U-box"/>
    <property type="match status" value="1"/>
</dbReference>
<evidence type="ECO:0000259" key="4">
    <source>
        <dbReference type="PROSITE" id="PS50089"/>
    </source>
</evidence>
<dbReference type="InterPro" id="IPR001841">
    <property type="entry name" value="Znf_RING"/>
</dbReference>
<feature type="compositionally biased region" description="Polar residues" evidence="2">
    <location>
        <begin position="426"/>
        <end position="445"/>
    </location>
</feature>
<reference evidence="5" key="1">
    <citation type="journal article" date="2020" name="Stud. Mycol.">
        <title>101 Dothideomycetes genomes: a test case for predicting lifestyles and emergence of pathogens.</title>
        <authorList>
            <person name="Haridas S."/>
            <person name="Albert R."/>
            <person name="Binder M."/>
            <person name="Bloem J."/>
            <person name="Labutti K."/>
            <person name="Salamov A."/>
            <person name="Andreopoulos B."/>
            <person name="Baker S."/>
            <person name="Barry K."/>
            <person name="Bills G."/>
            <person name="Bluhm B."/>
            <person name="Cannon C."/>
            <person name="Castanera R."/>
            <person name="Culley D."/>
            <person name="Daum C."/>
            <person name="Ezra D."/>
            <person name="Gonzalez J."/>
            <person name="Henrissat B."/>
            <person name="Kuo A."/>
            <person name="Liang C."/>
            <person name="Lipzen A."/>
            <person name="Lutzoni F."/>
            <person name="Magnuson J."/>
            <person name="Mondo S."/>
            <person name="Nolan M."/>
            <person name="Ohm R."/>
            <person name="Pangilinan J."/>
            <person name="Park H.-J."/>
            <person name="Ramirez L."/>
            <person name="Alfaro M."/>
            <person name="Sun H."/>
            <person name="Tritt A."/>
            <person name="Yoshinaga Y."/>
            <person name="Zwiers L.-H."/>
            <person name="Turgeon B."/>
            <person name="Goodwin S."/>
            <person name="Spatafora J."/>
            <person name="Crous P."/>
            <person name="Grigoriev I."/>
        </authorList>
    </citation>
    <scope>NUCLEOTIDE SEQUENCE</scope>
    <source>
        <strain evidence="5">ATCC 74209</strain>
    </source>
</reference>
<dbReference type="Pfam" id="PF13639">
    <property type="entry name" value="zf-RING_2"/>
    <property type="match status" value="1"/>
</dbReference>
<keyword evidence="6" id="KW-1185">Reference proteome</keyword>
<keyword evidence="3" id="KW-0472">Membrane</keyword>
<comment type="caution">
    <text evidence="5">The sequence shown here is derived from an EMBL/GenBank/DDBJ whole genome shotgun (WGS) entry which is preliminary data.</text>
</comment>
<dbReference type="GO" id="GO:0008270">
    <property type="term" value="F:zinc ion binding"/>
    <property type="evidence" value="ECO:0007669"/>
    <property type="project" value="UniProtKB-KW"/>
</dbReference>
<organism evidence="5 6">
    <name type="scientific">Delitschia confertaspora ATCC 74209</name>
    <dbReference type="NCBI Taxonomy" id="1513339"/>
    <lineage>
        <taxon>Eukaryota</taxon>
        <taxon>Fungi</taxon>
        <taxon>Dikarya</taxon>
        <taxon>Ascomycota</taxon>
        <taxon>Pezizomycotina</taxon>
        <taxon>Dothideomycetes</taxon>
        <taxon>Pleosporomycetidae</taxon>
        <taxon>Pleosporales</taxon>
        <taxon>Delitschiaceae</taxon>
        <taxon>Delitschia</taxon>
    </lineage>
</organism>
<dbReference type="Proteomes" id="UP000799536">
    <property type="component" value="Unassembled WGS sequence"/>
</dbReference>
<dbReference type="EMBL" id="ML994169">
    <property type="protein sequence ID" value="KAF2198119.1"/>
    <property type="molecule type" value="Genomic_DNA"/>
</dbReference>
<feature type="transmembrane region" description="Helical" evidence="3">
    <location>
        <begin position="32"/>
        <end position="57"/>
    </location>
</feature>
<feature type="region of interest" description="Disordered" evidence="2">
    <location>
        <begin position="144"/>
        <end position="207"/>
    </location>
</feature>
<dbReference type="InterPro" id="IPR051826">
    <property type="entry name" value="E3_ubiquitin-ligase_domain"/>
</dbReference>
<feature type="compositionally biased region" description="Low complexity" evidence="2">
    <location>
        <begin position="1"/>
        <end position="20"/>
    </location>
</feature>
<sequence length="445" mass="47942">MSSLLPTPTTAASPPAQTTQGSNKGGPTSSPLLFFVALGFGVVFTNLWIIVGVKYCFRYNQRNRAARAAANGEPIDLTAMPRPHRRRREKKLMSMDEVNERFPLTKYKAWKASREDEGLPAEGGITTAPPSRAASLKEVGGIMRKSVDDGGSNDRPATALSNRPETPIGKSAAEQQPTSPKEKESATALEKEVGPEIEKKDKAKAPELVQVETVSSHYAPAKPGDEHDHDAEDSDEDDAIAMAATPEAYAEPGDNCAICLDALENEDDVRGLTCGHAFHAGCLDPWLTSRRACCPLCKSDYYIPKPRPEGETVGPAVSGGRRAHVTGLRSPTAPAATWVVNGGRGNPFTRPRVVFVNTRDLNSNANSQRYGLQGMFDRPTRRNRSGNRVTPPQPTASGPGWRARLAANRPSMSVLWPRRNRGDGSTGSNNDPGQATPSQLEAGNR</sequence>
<dbReference type="CDD" id="cd16473">
    <property type="entry name" value="RING-H2_RNF103"/>
    <property type="match status" value="1"/>
</dbReference>
<evidence type="ECO:0000256" key="2">
    <source>
        <dbReference type="SAM" id="MobiDB-lite"/>
    </source>
</evidence>
<dbReference type="OrthoDB" id="8062037at2759"/>
<keyword evidence="1" id="KW-0863">Zinc-finger</keyword>
<keyword evidence="1" id="KW-0479">Metal-binding</keyword>
<name>A0A9P4JH07_9PLEO</name>
<dbReference type="Gene3D" id="3.30.40.10">
    <property type="entry name" value="Zinc/RING finger domain, C3HC4 (zinc finger)"/>
    <property type="match status" value="1"/>
</dbReference>